<dbReference type="EMBL" id="JNVN01002656">
    <property type="protein sequence ID" value="KHJ31691.1"/>
    <property type="molecule type" value="Genomic_DNA"/>
</dbReference>
<protein>
    <recommendedName>
        <fullName evidence="2">Integrase catalytic domain-containing protein</fullName>
    </recommendedName>
</protein>
<dbReference type="Proteomes" id="UP000030854">
    <property type="component" value="Unassembled WGS sequence"/>
</dbReference>
<dbReference type="SUPFAM" id="SSF53098">
    <property type="entry name" value="Ribonuclease H-like"/>
    <property type="match status" value="1"/>
</dbReference>
<dbReference type="InterPro" id="IPR012337">
    <property type="entry name" value="RNaseH-like_sf"/>
</dbReference>
<keyword evidence="4" id="KW-1185">Reference proteome</keyword>
<dbReference type="GO" id="GO:0005634">
    <property type="term" value="C:nucleus"/>
    <property type="evidence" value="ECO:0007669"/>
    <property type="project" value="UniProtKB-ARBA"/>
</dbReference>
<dbReference type="InterPro" id="IPR036397">
    <property type="entry name" value="RNaseH_sf"/>
</dbReference>
<keyword evidence="1" id="KW-0694">RNA-binding</keyword>
<reference evidence="3 4" key="1">
    <citation type="journal article" date="2014" name="BMC Genomics">
        <title>Adaptive genomic structural variation in the grape powdery mildew pathogen, Erysiphe necator.</title>
        <authorList>
            <person name="Jones L."/>
            <person name="Riaz S."/>
            <person name="Morales-Cruz A."/>
            <person name="Amrine K.C."/>
            <person name="McGuire B."/>
            <person name="Gubler W.D."/>
            <person name="Walker M.A."/>
            <person name="Cantu D."/>
        </authorList>
    </citation>
    <scope>NUCLEOTIDE SEQUENCE [LARGE SCALE GENOMIC DNA]</scope>
    <source>
        <strain evidence="4">c</strain>
    </source>
</reference>
<gene>
    <name evidence="3" type="ORF">EV44_g3822</name>
</gene>
<sequence length="267" mass="30826">MTSQHVWNMLRLCWIDVYLGSPDIITHDAGSNFSSKEFRQTAKSLAIEIKEIPVKSANSMSIVERYHKPLRLAYEIIKEEIDTNNTEEQKSFVLQMAVKAAYTQSKSHLAREFYVRPPKELKLPAETLLKVLRPLYGVPEAGTHWFRTYHDHHIYNLDLEPSSYDPCLLFSHEAIVGLQTDDTIAACNTEFRHKEEEELQRAKFDAMPIQKLTINSPININGAHISLLDTTISVTQHDQISKISILKDYSKHDYVSQRARGDRIWIF</sequence>
<dbReference type="AlphaFoldDB" id="A0A0B1P444"/>
<dbReference type="PROSITE" id="PS50994">
    <property type="entry name" value="INTEGRASE"/>
    <property type="match status" value="1"/>
</dbReference>
<organism evidence="3 4">
    <name type="scientific">Uncinula necator</name>
    <name type="common">Grape powdery mildew</name>
    <dbReference type="NCBI Taxonomy" id="52586"/>
    <lineage>
        <taxon>Eukaryota</taxon>
        <taxon>Fungi</taxon>
        <taxon>Dikarya</taxon>
        <taxon>Ascomycota</taxon>
        <taxon>Pezizomycotina</taxon>
        <taxon>Leotiomycetes</taxon>
        <taxon>Erysiphales</taxon>
        <taxon>Erysiphaceae</taxon>
        <taxon>Erysiphe</taxon>
    </lineage>
</organism>
<evidence type="ECO:0000259" key="2">
    <source>
        <dbReference type="PROSITE" id="PS50994"/>
    </source>
</evidence>
<comment type="caution">
    <text evidence="3">The sequence shown here is derived from an EMBL/GenBank/DDBJ whole genome shotgun (WGS) entry which is preliminary data.</text>
</comment>
<dbReference type="STRING" id="52586.A0A0B1P444"/>
<name>A0A0B1P444_UNCNE</name>
<feature type="domain" description="Integrase catalytic" evidence="2">
    <location>
        <begin position="1"/>
        <end position="126"/>
    </location>
</feature>
<dbReference type="InterPro" id="IPR001584">
    <property type="entry name" value="Integrase_cat-core"/>
</dbReference>
<dbReference type="Gene3D" id="3.30.420.10">
    <property type="entry name" value="Ribonuclease H-like superfamily/Ribonuclease H"/>
    <property type="match status" value="1"/>
</dbReference>
<evidence type="ECO:0000256" key="1">
    <source>
        <dbReference type="ARBA" id="ARBA00022884"/>
    </source>
</evidence>
<dbReference type="GO" id="GO:0003723">
    <property type="term" value="F:RNA binding"/>
    <property type="evidence" value="ECO:0007669"/>
    <property type="project" value="UniProtKB-KW"/>
</dbReference>
<dbReference type="HOGENOM" id="CLU_1042791_0_0_1"/>
<evidence type="ECO:0000313" key="3">
    <source>
        <dbReference type="EMBL" id="KHJ31691.1"/>
    </source>
</evidence>
<evidence type="ECO:0000313" key="4">
    <source>
        <dbReference type="Proteomes" id="UP000030854"/>
    </source>
</evidence>
<proteinExistence type="predicted"/>
<dbReference type="GO" id="GO:0015074">
    <property type="term" value="P:DNA integration"/>
    <property type="evidence" value="ECO:0007669"/>
    <property type="project" value="InterPro"/>
</dbReference>
<accession>A0A0B1P444</accession>